<name>A0A8J3D8I5_9BACT</name>
<comment type="caution">
    <text evidence="1">The sequence shown here is derived from an EMBL/GenBank/DDBJ whole genome shotgun (WGS) entry which is preliminary data.</text>
</comment>
<organism evidence="1 2">
    <name type="scientific">Persicitalea jodogahamensis</name>
    <dbReference type="NCBI Taxonomy" id="402147"/>
    <lineage>
        <taxon>Bacteria</taxon>
        <taxon>Pseudomonadati</taxon>
        <taxon>Bacteroidota</taxon>
        <taxon>Cytophagia</taxon>
        <taxon>Cytophagales</taxon>
        <taxon>Spirosomataceae</taxon>
        <taxon>Persicitalea</taxon>
    </lineage>
</organism>
<accession>A0A8J3D8I5</accession>
<keyword evidence="2" id="KW-1185">Reference proteome</keyword>
<reference evidence="1 2" key="1">
    <citation type="journal article" date="2014" name="Int. J. Syst. Evol. Microbiol.">
        <title>Complete genome sequence of Corynebacterium casei LMG S-19264T (=DSM 44701T), isolated from a smear-ripened cheese.</title>
        <authorList>
            <consortium name="US DOE Joint Genome Institute (JGI-PGF)"/>
            <person name="Walter F."/>
            <person name="Albersmeier A."/>
            <person name="Kalinowski J."/>
            <person name="Ruckert C."/>
        </authorList>
    </citation>
    <scope>NUCLEOTIDE SEQUENCE [LARGE SCALE GENOMIC DNA]</scope>
    <source>
        <strain evidence="1 2">KCTC 12866</strain>
    </source>
</reference>
<dbReference type="RefSeq" id="WP_189568832.1">
    <property type="nucleotide sequence ID" value="NZ_BMXF01000008.1"/>
</dbReference>
<sequence>MDDMGRDYDEPDELEDLEEREWDWDFSEEECVEDLYDHFKREWEQTTFHFKEKRVKVNLNRSRVYGYHKYPDAFVHLITRESKMKQRREFDPPRACRLHWIKTILRHCEDPLIWYYEHTEGDGTRKQYYWYERRDYLVILKPLAPDLLLVTAFCVDKHEKGFHRKRHRQYRDGLKK</sequence>
<proteinExistence type="predicted"/>
<evidence type="ECO:0000313" key="2">
    <source>
        <dbReference type="Proteomes" id="UP000598271"/>
    </source>
</evidence>
<gene>
    <name evidence="1" type="ORF">GCM10007390_49870</name>
</gene>
<dbReference type="EMBL" id="BMXF01000008">
    <property type="protein sequence ID" value="GHB87792.1"/>
    <property type="molecule type" value="Genomic_DNA"/>
</dbReference>
<dbReference type="Proteomes" id="UP000598271">
    <property type="component" value="Unassembled WGS sequence"/>
</dbReference>
<protein>
    <submittedName>
        <fullName evidence="1">Uncharacterized protein</fullName>
    </submittedName>
</protein>
<evidence type="ECO:0000313" key="1">
    <source>
        <dbReference type="EMBL" id="GHB87792.1"/>
    </source>
</evidence>
<dbReference type="AlphaFoldDB" id="A0A8J3D8I5"/>